<dbReference type="EMBL" id="CP093348">
    <property type="protein sequence ID" value="WOH05077.1"/>
    <property type="molecule type" value="Genomic_DNA"/>
</dbReference>
<dbReference type="InterPro" id="IPR009737">
    <property type="entry name" value="Aim32/Apd1-like"/>
</dbReference>
<evidence type="ECO:0000313" key="4">
    <source>
        <dbReference type="Proteomes" id="UP000077755"/>
    </source>
</evidence>
<dbReference type="PANTHER" id="PTHR31902:SF10">
    <property type="entry name" value="SUCRASE_FERREDOXIN-LIKE FAMILY PROTEIN"/>
    <property type="match status" value="1"/>
</dbReference>
<name>A0AAF1B5T9_DAUCS</name>
<gene>
    <name evidence="3" type="ORF">DCAR_0624489</name>
</gene>
<dbReference type="FunFam" id="3.40.30.10:FF:000213">
    <property type="entry name" value="APD1p protein"/>
    <property type="match status" value="1"/>
</dbReference>
<organism evidence="3 4">
    <name type="scientific">Daucus carota subsp. sativus</name>
    <name type="common">Carrot</name>
    <dbReference type="NCBI Taxonomy" id="79200"/>
    <lineage>
        <taxon>Eukaryota</taxon>
        <taxon>Viridiplantae</taxon>
        <taxon>Streptophyta</taxon>
        <taxon>Embryophyta</taxon>
        <taxon>Tracheophyta</taxon>
        <taxon>Spermatophyta</taxon>
        <taxon>Magnoliopsida</taxon>
        <taxon>eudicotyledons</taxon>
        <taxon>Gunneridae</taxon>
        <taxon>Pentapetalae</taxon>
        <taxon>asterids</taxon>
        <taxon>campanulids</taxon>
        <taxon>Apiales</taxon>
        <taxon>Apiaceae</taxon>
        <taxon>Apioideae</taxon>
        <taxon>Scandiceae</taxon>
        <taxon>Daucinae</taxon>
        <taxon>Daucus</taxon>
        <taxon>Daucus sect. Daucus</taxon>
    </lineage>
</organism>
<feature type="compositionally biased region" description="Basic and acidic residues" evidence="1">
    <location>
        <begin position="312"/>
        <end position="343"/>
    </location>
</feature>
<evidence type="ECO:0008006" key="5">
    <source>
        <dbReference type="Google" id="ProtNLM"/>
    </source>
</evidence>
<evidence type="ECO:0000256" key="2">
    <source>
        <dbReference type="SAM" id="Phobius"/>
    </source>
</evidence>
<evidence type="ECO:0000256" key="1">
    <source>
        <dbReference type="SAM" id="MobiDB-lite"/>
    </source>
</evidence>
<dbReference type="Proteomes" id="UP000077755">
    <property type="component" value="Chromosome 6"/>
</dbReference>
<dbReference type="InterPro" id="IPR036249">
    <property type="entry name" value="Thioredoxin-like_sf"/>
</dbReference>
<dbReference type="CDD" id="cd03062">
    <property type="entry name" value="TRX_Fd_Sucrase"/>
    <property type="match status" value="1"/>
</dbReference>
<protein>
    <recommendedName>
        <fullName evidence="5">Altered inheritance of mitochondria protein 32</fullName>
    </recommendedName>
</protein>
<dbReference type="Gene3D" id="3.40.30.10">
    <property type="entry name" value="Glutaredoxin"/>
    <property type="match status" value="2"/>
</dbReference>
<accession>A0AAF1B5T9</accession>
<dbReference type="Pfam" id="PF06999">
    <property type="entry name" value="Suc_Fer-like"/>
    <property type="match status" value="1"/>
</dbReference>
<dbReference type="SUPFAM" id="SSF52833">
    <property type="entry name" value="Thioredoxin-like"/>
    <property type="match status" value="1"/>
</dbReference>
<keyword evidence="2" id="KW-0812">Transmembrane</keyword>
<reference evidence="3" key="2">
    <citation type="submission" date="2022-03" db="EMBL/GenBank/DDBJ databases">
        <title>Draft title - Genomic analysis of global carrot germplasm unveils the trajectory of domestication and the origin of high carotenoid orange carrot.</title>
        <authorList>
            <person name="Iorizzo M."/>
            <person name="Ellison S."/>
            <person name="Senalik D."/>
            <person name="Macko-Podgorni A."/>
            <person name="Grzebelus D."/>
            <person name="Bostan H."/>
            <person name="Rolling W."/>
            <person name="Curaba J."/>
            <person name="Simon P."/>
        </authorList>
    </citation>
    <scope>NUCLEOTIDE SEQUENCE</scope>
    <source>
        <tissue evidence="3">Leaf</tissue>
    </source>
</reference>
<feature type="transmembrane region" description="Helical" evidence="2">
    <location>
        <begin position="414"/>
        <end position="434"/>
    </location>
</feature>
<feature type="region of interest" description="Disordered" evidence="1">
    <location>
        <begin position="312"/>
        <end position="351"/>
    </location>
</feature>
<keyword evidence="4" id="KW-1185">Reference proteome</keyword>
<dbReference type="PANTHER" id="PTHR31902">
    <property type="entry name" value="ACTIN PATCHES DISTAL PROTEIN 1"/>
    <property type="match status" value="1"/>
</dbReference>
<proteinExistence type="predicted"/>
<evidence type="ECO:0000313" key="3">
    <source>
        <dbReference type="EMBL" id="WOH05077.1"/>
    </source>
</evidence>
<dbReference type="AlphaFoldDB" id="A0AAF1B5T9"/>
<keyword evidence="2" id="KW-1133">Transmembrane helix</keyword>
<reference evidence="3" key="1">
    <citation type="journal article" date="2016" name="Nat. Genet.">
        <title>A high-quality carrot genome assembly provides new insights into carotenoid accumulation and asterid genome evolution.</title>
        <authorList>
            <person name="Iorizzo M."/>
            <person name="Ellison S."/>
            <person name="Senalik D."/>
            <person name="Zeng P."/>
            <person name="Satapoomin P."/>
            <person name="Huang J."/>
            <person name="Bowman M."/>
            <person name="Iovene M."/>
            <person name="Sanseverino W."/>
            <person name="Cavagnaro P."/>
            <person name="Yildiz M."/>
            <person name="Macko-Podgorni A."/>
            <person name="Moranska E."/>
            <person name="Grzebelus E."/>
            <person name="Grzebelus D."/>
            <person name="Ashrafi H."/>
            <person name="Zheng Z."/>
            <person name="Cheng S."/>
            <person name="Spooner D."/>
            <person name="Van Deynze A."/>
            <person name="Simon P."/>
        </authorList>
    </citation>
    <scope>NUCLEOTIDE SEQUENCE</scope>
    <source>
        <tissue evidence="3">Leaf</tissue>
    </source>
</reference>
<sequence>MFLSALFIPHNKLALVKAKQFTTSFLSLLIYPNTPHLSRQRSLSFSLAMADITAETFSSVAVLDGEDSVSFGFERPEMHSANLSGTVQPPYDRHVFLCYRTYDAWPARIETSDADPLPKLLAETYKARKNDVQVKTRITVCEGRDGTELVDGDVLIFPDMIKYRGLTETGVESFVEDVLVNGKPWTAGVQEVLAGSHVFICAHNSRDRRCGVCGPALIEKFIEEIKLKGLKNQVMVSACSHIGGHKYAGNLIIFSEDSEGKVSGHWYGYVAPDDVPELLDQHIGKGEIIERIWSIGEQKLSNENDMKNDFEKEAEKVDEQKLPNGNEAKKEPQPRESSQEEKPTAQSCCQGDDRISCCREQTADEELPLQKTKTSCCQSTNGNSSGSNEVLEKEVKKPLGRLRSWAGKWEQHEVYAAAGVVGAVATAGVVYSLYRRSR</sequence>
<keyword evidence="2" id="KW-0472">Membrane</keyword>